<accession>B8BQ79</accession>
<keyword evidence="6" id="KW-0479">Metal-binding</keyword>
<comment type="cofactor">
    <cofactor evidence="6">
        <name>Fe cation</name>
        <dbReference type="ChEBI" id="CHEBI:24875"/>
    </cofactor>
    <text evidence="6">Binds 2 iron ions per subunit.</text>
</comment>
<dbReference type="InterPro" id="IPR024927">
    <property type="entry name" value="Acid_PPase"/>
</dbReference>
<reference evidence="9 10" key="2">
    <citation type="journal article" date="2008" name="Nature">
        <title>The Phaeodactylum genome reveals the evolutionary history of diatom genomes.</title>
        <authorList>
            <person name="Bowler C."/>
            <person name="Allen A.E."/>
            <person name="Badger J.H."/>
            <person name="Grimwood J."/>
            <person name="Jabbari K."/>
            <person name="Kuo A."/>
            <person name="Maheswari U."/>
            <person name="Martens C."/>
            <person name="Maumus F."/>
            <person name="Otillar R.P."/>
            <person name="Rayko E."/>
            <person name="Salamov A."/>
            <person name="Vandepoele K."/>
            <person name="Beszteri B."/>
            <person name="Gruber A."/>
            <person name="Heijde M."/>
            <person name="Katinka M."/>
            <person name="Mock T."/>
            <person name="Valentin K."/>
            <person name="Verret F."/>
            <person name="Berges J.A."/>
            <person name="Brownlee C."/>
            <person name="Cadoret J.P."/>
            <person name="Chiovitti A."/>
            <person name="Choi C.J."/>
            <person name="Coesel S."/>
            <person name="De Martino A."/>
            <person name="Detter J.C."/>
            <person name="Durkin C."/>
            <person name="Falciatore A."/>
            <person name="Fournet J."/>
            <person name="Haruta M."/>
            <person name="Huysman M.J."/>
            <person name="Jenkins B.D."/>
            <person name="Jiroutova K."/>
            <person name="Jorgensen R.E."/>
            <person name="Joubert Y."/>
            <person name="Kaplan A."/>
            <person name="Kroger N."/>
            <person name="Kroth P.G."/>
            <person name="La Roche J."/>
            <person name="Lindquist E."/>
            <person name="Lommer M."/>
            <person name="Martin-Jezequel V."/>
            <person name="Lopez P.J."/>
            <person name="Lucas S."/>
            <person name="Mangogna M."/>
            <person name="McGinnis K."/>
            <person name="Medlin L.K."/>
            <person name="Montsant A."/>
            <person name="Oudot-Le Secq M.P."/>
            <person name="Napoli C."/>
            <person name="Obornik M."/>
            <person name="Parker M.S."/>
            <person name="Petit J.L."/>
            <person name="Porcel B.M."/>
            <person name="Poulsen N."/>
            <person name="Robison M."/>
            <person name="Rychlewski L."/>
            <person name="Rynearson T.A."/>
            <person name="Schmutz J."/>
            <person name="Shapiro H."/>
            <person name="Siaut M."/>
            <person name="Stanley M."/>
            <person name="Sussman M.R."/>
            <person name="Taylor A.R."/>
            <person name="Vardi A."/>
            <person name="von Dassow P."/>
            <person name="Vyverman W."/>
            <person name="Willis A."/>
            <person name="Wyrwicz L.S."/>
            <person name="Rokhsar D.S."/>
            <person name="Weissenbach J."/>
            <person name="Armbrust E.V."/>
            <person name="Green B.R."/>
            <person name="Van de Peer Y."/>
            <person name="Grigoriev I.V."/>
        </authorList>
    </citation>
    <scope>NUCLEOTIDE SEQUENCE [LARGE SCALE GENOMIC DNA]</scope>
    <source>
        <strain evidence="9 10">CCMP1335</strain>
    </source>
</reference>
<keyword evidence="3 7" id="KW-0732">Signal</keyword>
<dbReference type="AlphaFoldDB" id="B8BQ79"/>
<evidence type="ECO:0000256" key="5">
    <source>
        <dbReference type="PIRNR" id="PIRNR000898"/>
    </source>
</evidence>
<dbReference type="GO" id="GO:0008199">
    <property type="term" value="F:ferric iron binding"/>
    <property type="evidence" value="ECO:0000318"/>
    <property type="project" value="GO_Central"/>
</dbReference>
<feature type="binding site" evidence="6">
    <location>
        <position position="37"/>
    </location>
    <ligand>
        <name>Fe cation</name>
        <dbReference type="ChEBI" id="CHEBI:24875"/>
        <label>1</label>
    </ligand>
</feature>
<dbReference type="eggNOG" id="KOG2679">
    <property type="taxonomic scope" value="Eukaryota"/>
</dbReference>
<sequence length="370" mass="41519">MMTRSTITSIVLSSLVLSTPPTSASHTDKLRFLAIGDWGGQDEYPYYTEEQWEVAQGMAKVASDDAAFVLALGDNFYFHGLQGIDDEERYQATFEKVYHQEELQVPWYLIGGNHDYCGNIEKQIEFTKREGTRWTFPDYNHRIVKEFIVSDNGASTSDGPDDGHDVVKLEIIMIDTVQLAGHECLNEMSVEYFNPPPGLLDEISFNKASMTLSWVKKAIEQSDADYLIVAGHYPIYSACSHGNTMELIRDLDPMLKEHGVTAYLSGHEHCQFHFQHDGMDYFLTGTGHDCCYGSSQREKLPSGGELKYILADSHDYSGDSGARGGFASFDVGRDELVVRLHKEDGEALYDAVLYPRSDHFKKAATVVTTE</sequence>
<dbReference type="PANTHER" id="PTHR10161:SF14">
    <property type="entry name" value="TARTRATE-RESISTANT ACID PHOSPHATASE TYPE 5"/>
    <property type="match status" value="1"/>
</dbReference>
<dbReference type="EC" id="3.1.3.2" evidence="2 5"/>
<organism evidence="9 10">
    <name type="scientific">Thalassiosira pseudonana</name>
    <name type="common">Marine diatom</name>
    <name type="synonym">Cyclotella nana</name>
    <dbReference type="NCBI Taxonomy" id="35128"/>
    <lineage>
        <taxon>Eukaryota</taxon>
        <taxon>Sar</taxon>
        <taxon>Stramenopiles</taxon>
        <taxon>Ochrophyta</taxon>
        <taxon>Bacillariophyta</taxon>
        <taxon>Coscinodiscophyceae</taxon>
        <taxon>Thalassiosirophycidae</taxon>
        <taxon>Thalassiosirales</taxon>
        <taxon>Thalassiosiraceae</taxon>
        <taxon>Thalassiosira</taxon>
    </lineage>
</organism>
<evidence type="ECO:0000259" key="8">
    <source>
        <dbReference type="Pfam" id="PF00149"/>
    </source>
</evidence>
<feature type="binding site" evidence="6">
    <location>
        <position position="269"/>
    </location>
    <ligand>
        <name>Fe cation</name>
        <dbReference type="ChEBI" id="CHEBI:24875"/>
        <label>1</label>
    </ligand>
</feature>
<dbReference type="InterPro" id="IPR004843">
    <property type="entry name" value="Calcineurin-like_PHP"/>
</dbReference>
<evidence type="ECO:0000256" key="1">
    <source>
        <dbReference type="ARBA" id="ARBA00000032"/>
    </source>
</evidence>
<dbReference type="FunFam" id="3.60.21.10:FF:000062">
    <property type="entry name" value="Tartrate-resistant acid phosphatase type 5"/>
    <property type="match status" value="1"/>
</dbReference>
<keyword evidence="10" id="KW-1185">Reference proteome</keyword>
<dbReference type="InterPro" id="IPR029052">
    <property type="entry name" value="Metallo-depent_PP-like"/>
</dbReference>
<feature type="binding site" evidence="6">
    <location>
        <position position="232"/>
    </location>
    <ligand>
        <name>Fe cation</name>
        <dbReference type="ChEBI" id="CHEBI:24875"/>
        <label>2</label>
    </ligand>
</feature>
<evidence type="ECO:0000313" key="10">
    <source>
        <dbReference type="Proteomes" id="UP000001449"/>
    </source>
</evidence>
<dbReference type="FunCoup" id="B8BQ79">
    <property type="interactions" value="1"/>
</dbReference>
<dbReference type="RefSeq" id="XP_002286097.1">
    <property type="nucleotide sequence ID" value="XM_002286061.1"/>
</dbReference>
<gene>
    <name evidence="9" type="ORF">THAPSDRAFT_20708</name>
</gene>
<dbReference type="KEGG" id="tps:THAPSDRAFT_20708"/>
<feature type="binding site" evidence="6">
    <location>
        <position position="77"/>
    </location>
    <ligand>
        <name>Fe cation</name>
        <dbReference type="ChEBI" id="CHEBI:24875"/>
        <label>1</label>
    </ligand>
</feature>
<feature type="domain" description="Calcineurin-like phosphoesterase" evidence="8">
    <location>
        <begin position="30"/>
        <end position="270"/>
    </location>
</feature>
<evidence type="ECO:0000256" key="6">
    <source>
        <dbReference type="PIRSR" id="PIRSR000898-1"/>
    </source>
</evidence>
<dbReference type="InParanoid" id="B8BQ79"/>
<dbReference type="OMA" id="GFCIHEL"/>
<comment type="catalytic activity">
    <reaction evidence="1 5">
        <text>a phosphate monoester + H2O = an alcohol + phosphate</text>
        <dbReference type="Rhea" id="RHEA:15017"/>
        <dbReference type="ChEBI" id="CHEBI:15377"/>
        <dbReference type="ChEBI" id="CHEBI:30879"/>
        <dbReference type="ChEBI" id="CHEBI:43474"/>
        <dbReference type="ChEBI" id="CHEBI:67140"/>
        <dbReference type="EC" id="3.1.3.2"/>
    </reaction>
</comment>
<feature type="binding site" evidence="6">
    <location>
        <position position="74"/>
    </location>
    <ligand>
        <name>Fe cation</name>
        <dbReference type="ChEBI" id="CHEBI:24875"/>
        <label>2</label>
    </ligand>
</feature>
<feature type="binding site" evidence="6">
    <location>
        <position position="113"/>
    </location>
    <ligand>
        <name>Fe cation</name>
        <dbReference type="ChEBI" id="CHEBI:24875"/>
        <label>2</label>
    </ligand>
</feature>
<evidence type="ECO:0000256" key="3">
    <source>
        <dbReference type="ARBA" id="ARBA00022729"/>
    </source>
</evidence>
<dbReference type="GeneID" id="7445624"/>
<proteinExistence type="predicted"/>
<keyword evidence="4 5" id="KW-0378">Hydrolase</keyword>
<dbReference type="PaxDb" id="35128-Thaps20708"/>
<dbReference type="GO" id="GO:0003993">
    <property type="term" value="F:acid phosphatase activity"/>
    <property type="evidence" value="ECO:0000318"/>
    <property type="project" value="GO_Central"/>
</dbReference>
<evidence type="ECO:0000256" key="2">
    <source>
        <dbReference type="ARBA" id="ARBA00012646"/>
    </source>
</evidence>
<name>B8BQ79_THAPS</name>
<evidence type="ECO:0000256" key="4">
    <source>
        <dbReference type="ARBA" id="ARBA00022801"/>
    </source>
</evidence>
<evidence type="ECO:0000313" key="9">
    <source>
        <dbReference type="EMBL" id="EED95738.1"/>
    </source>
</evidence>
<keyword evidence="5 6" id="KW-0408">Iron</keyword>
<dbReference type="PIRSF" id="PIRSF000898">
    <property type="entry name" value="Acid_Ptase_5"/>
    <property type="match status" value="1"/>
</dbReference>
<feature type="signal peptide" evidence="7">
    <location>
        <begin position="1"/>
        <end position="24"/>
    </location>
</feature>
<feature type="chain" id="PRO_5002869101" description="acid phosphatase" evidence="7">
    <location>
        <begin position="25"/>
        <end position="370"/>
    </location>
</feature>
<evidence type="ECO:0000256" key="7">
    <source>
        <dbReference type="SAM" id="SignalP"/>
    </source>
</evidence>
<dbReference type="InterPro" id="IPR051558">
    <property type="entry name" value="Metallophosphoesterase_PAP"/>
</dbReference>
<dbReference type="SUPFAM" id="SSF56300">
    <property type="entry name" value="Metallo-dependent phosphatases"/>
    <property type="match status" value="1"/>
</dbReference>
<feature type="binding site" evidence="6">
    <location>
        <position position="74"/>
    </location>
    <ligand>
        <name>Fe cation</name>
        <dbReference type="ChEBI" id="CHEBI:24875"/>
        <label>1</label>
    </ligand>
</feature>
<feature type="binding site" evidence="6">
    <location>
        <position position="267"/>
    </location>
    <ligand>
        <name>Fe cation</name>
        <dbReference type="ChEBI" id="CHEBI:24875"/>
        <label>2</label>
    </ligand>
</feature>
<reference evidence="9 10" key="1">
    <citation type="journal article" date="2004" name="Science">
        <title>The genome of the diatom Thalassiosira pseudonana: ecology, evolution, and metabolism.</title>
        <authorList>
            <person name="Armbrust E.V."/>
            <person name="Berges J.A."/>
            <person name="Bowler C."/>
            <person name="Green B.R."/>
            <person name="Martinez D."/>
            <person name="Putnam N.H."/>
            <person name="Zhou S."/>
            <person name="Allen A.E."/>
            <person name="Apt K.E."/>
            <person name="Bechner M."/>
            <person name="Brzezinski M.A."/>
            <person name="Chaal B.K."/>
            <person name="Chiovitti A."/>
            <person name="Davis A.K."/>
            <person name="Demarest M.S."/>
            <person name="Detter J.C."/>
            <person name="Glavina T."/>
            <person name="Goodstein D."/>
            <person name="Hadi M.Z."/>
            <person name="Hellsten U."/>
            <person name="Hildebrand M."/>
            <person name="Jenkins B.D."/>
            <person name="Jurka J."/>
            <person name="Kapitonov V.V."/>
            <person name="Kroger N."/>
            <person name="Lau W.W."/>
            <person name="Lane T.W."/>
            <person name="Larimer F.W."/>
            <person name="Lippmeier J.C."/>
            <person name="Lucas S."/>
            <person name="Medina M."/>
            <person name="Montsant A."/>
            <person name="Obornik M."/>
            <person name="Parker M.S."/>
            <person name="Palenik B."/>
            <person name="Pazour G.J."/>
            <person name="Richardson P.M."/>
            <person name="Rynearson T.A."/>
            <person name="Saito M.A."/>
            <person name="Schwartz D.C."/>
            <person name="Thamatrakoln K."/>
            <person name="Valentin K."/>
            <person name="Vardi A."/>
            <person name="Wilkerson F.P."/>
            <person name="Rokhsar D.S."/>
        </authorList>
    </citation>
    <scope>NUCLEOTIDE SEQUENCE [LARGE SCALE GENOMIC DNA]</scope>
    <source>
        <strain evidence="9 10">CCMP1335</strain>
    </source>
</reference>
<dbReference type="Proteomes" id="UP000001449">
    <property type="component" value="Chromosome 1"/>
</dbReference>
<dbReference type="EMBL" id="CM000638">
    <property type="protein sequence ID" value="EED95738.1"/>
    <property type="molecule type" value="Genomic_DNA"/>
</dbReference>
<dbReference type="CDD" id="cd07378">
    <property type="entry name" value="MPP_ACP5"/>
    <property type="match status" value="1"/>
</dbReference>
<dbReference type="Pfam" id="PF00149">
    <property type="entry name" value="Metallophos"/>
    <property type="match status" value="1"/>
</dbReference>
<dbReference type="STRING" id="35128.B8BQ79"/>
<dbReference type="GO" id="GO:0008198">
    <property type="term" value="F:ferrous iron binding"/>
    <property type="evidence" value="ECO:0000318"/>
    <property type="project" value="GO_Central"/>
</dbReference>
<dbReference type="HOGENOM" id="CLU_043332_1_0_1"/>
<dbReference type="Gene3D" id="3.60.21.10">
    <property type="match status" value="1"/>
</dbReference>
<dbReference type="PANTHER" id="PTHR10161">
    <property type="entry name" value="TARTRATE-RESISTANT ACID PHOSPHATASE TYPE 5"/>
    <property type="match status" value="1"/>
</dbReference>
<protein>
    <recommendedName>
        <fullName evidence="2 5">acid phosphatase</fullName>
        <ecNumber evidence="2 5">3.1.3.2</ecNumber>
    </recommendedName>
</protein>